<keyword evidence="2" id="KW-1185">Reference proteome</keyword>
<evidence type="ECO:0000313" key="1">
    <source>
        <dbReference type="EnsemblMetazoa" id="G4214.1:cds"/>
    </source>
</evidence>
<accession>A0A8W8N3R9</accession>
<reference evidence="1" key="1">
    <citation type="submission" date="2022-08" db="UniProtKB">
        <authorList>
            <consortium name="EnsemblMetazoa"/>
        </authorList>
    </citation>
    <scope>IDENTIFICATION</scope>
    <source>
        <strain evidence="1">05x7-T-G4-1.051#20</strain>
    </source>
</reference>
<dbReference type="Proteomes" id="UP000005408">
    <property type="component" value="Unassembled WGS sequence"/>
</dbReference>
<name>A0A8W8N3R9_MAGGI</name>
<protein>
    <submittedName>
        <fullName evidence="1">Uncharacterized protein</fullName>
    </submittedName>
</protein>
<dbReference type="EnsemblMetazoa" id="G4214.1">
    <property type="protein sequence ID" value="G4214.1:cds"/>
    <property type="gene ID" value="G4214"/>
</dbReference>
<organism evidence="1 2">
    <name type="scientific">Magallana gigas</name>
    <name type="common">Pacific oyster</name>
    <name type="synonym">Crassostrea gigas</name>
    <dbReference type="NCBI Taxonomy" id="29159"/>
    <lineage>
        <taxon>Eukaryota</taxon>
        <taxon>Metazoa</taxon>
        <taxon>Spiralia</taxon>
        <taxon>Lophotrochozoa</taxon>
        <taxon>Mollusca</taxon>
        <taxon>Bivalvia</taxon>
        <taxon>Autobranchia</taxon>
        <taxon>Pteriomorphia</taxon>
        <taxon>Ostreida</taxon>
        <taxon>Ostreoidea</taxon>
        <taxon>Ostreidae</taxon>
        <taxon>Magallana</taxon>
    </lineage>
</organism>
<sequence length="79" mass="9300">MVDGHVLRKPTDNITRIALRWTPEEDRNTGRPNNTLRRTVEKEMKEHKFTWGELEKVAQDRDKWMSQILSLCAPGHSKD</sequence>
<evidence type="ECO:0000313" key="2">
    <source>
        <dbReference type="Proteomes" id="UP000005408"/>
    </source>
</evidence>
<dbReference type="AlphaFoldDB" id="A0A8W8N3R9"/>
<proteinExistence type="predicted"/>